<gene>
    <name evidence="1" type="ORF">ERS852560_02697</name>
</gene>
<reference evidence="1 2" key="1">
    <citation type="submission" date="2015-09" db="EMBL/GenBank/DDBJ databases">
        <authorList>
            <consortium name="Pathogen Informatics"/>
        </authorList>
    </citation>
    <scope>NUCLEOTIDE SEQUENCE [LARGE SCALE GENOMIC DNA]</scope>
    <source>
        <strain evidence="1 2">2789STDY5834948</strain>
    </source>
</reference>
<proteinExistence type="predicted"/>
<evidence type="ECO:0000313" key="1">
    <source>
        <dbReference type="EMBL" id="CUQ40723.1"/>
    </source>
</evidence>
<name>A0A174W0Z9_PARDI</name>
<dbReference type="EMBL" id="CZBM01000011">
    <property type="protein sequence ID" value="CUQ40723.1"/>
    <property type="molecule type" value="Genomic_DNA"/>
</dbReference>
<sequence length="332" mass="38798">MNKNMNEKREYIEYYPIAEINGIKFHKESDMLKWYKENIGFGIIECEMIMEEYQINNSFDTHVLGGCYNSIPYFLRMQERREGRVSWFEGSLNKHASVLVEGNYEELCPKVAWGSLAYIASHTRLDNEQRIRILPGNKHIEDVFSSYLTLCKNIYRAINQDDYDYCQETRDKKGIDSLDQTFYEQHLQQEESLITRTLSTIIPTLGKNIDEAIFDGNLHRLAKEYIKWVNETINARNIKCSKGKNISFRAIIQYKDPDALLERLHQLIDGRRGADVGSVIQKAKMDGYLSRYPKKAEFISEFELLGTWQGINNYFNENDNKCLGRSADVMLL</sequence>
<dbReference type="Proteomes" id="UP000095332">
    <property type="component" value="Unassembled WGS sequence"/>
</dbReference>
<evidence type="ECO:0000313" key="2">
    <source>
        <dbReference type="Proteomes" id="UP000095332"/>
    </source>
</evidence>
<protein>
    <submittedName>
        <fullName evidence="1">Uncharacterized protein</fullName>
    </submittedName>
</protein>
<accession>A0A174W0Z9</accession>
<organism evidence="1 2">
    <name type="scientific">Parabacteroides distasonis</name>
    <dbReference type="NCBI Taxonomy" id="823"/>
    <lineage>
        <taxon>Bacteria</taxon>
        <taxon>Pseudomonadati</taxon>
        <taxon>Bacteroidota</taxon>
        <taxon>Bacteroidia</taxon>
        <taxon>Bacteroidales</taxon>
        <taxon>Tannerellaceae</taxon>
        <taxon>Parabacteroides</taxon>
    </lineage>
</organism>
<dbReference type="AlphaFoldDB" id="A0A174W0Z9"/>